<evidence type="ECO:0000313" key="2">
    <source>
        <dbReference type="Proteomes" id="UP001148018"/>
    </source>
</evidence>
<comment type="caution">
    <text evidence="1">The sequence shown here is derived from an EMBL/GenBank/DDBJ whole genome shotgun (WGS) entry which is preliminary data.</text>
</comment>
<dbReference type="EMBL" id="JANIIK010003144">
    <property type="protein sequence ID" value="KAJ3581273.1"/>
    <property type="molecule type" value="Genomic_DNA"/>
</dbReference>
<keyword evidence="2" id="KW-1185">Reference proteome</keyword>
<name>A0A9Q0D3Q6_9TELE</name>
<proteinExistence type="predicted"/>
<organism evidence="1 2">
    <name type="scientific">Muraenolepis orangiensis</name>
    <name type="common">Patagonian moray cod</name>
    <dbReference type="NCBI Taxonomy" id="630683"/>
    <lineage>
        <taxon>Eukaryota</taxon>
        <taxon>Metazoa</taxon>
        <taxon>Chordata</taxon>
        <taxon>Craniata</taxon>
        <taxon>Vertebrata</taxon>
        <taxon>Euteleostomi</taxon>
        <taxon>Actinopterygii</taxon>
        <taxon>Neopterygii</taxon>
        <taxon>Teleostei</taxon>
        <taxon>Neoteleostei</taxon>
        <taxon>Acanthomorphata</taxon>
        <taxon>Zeiogadaria</taxon>
        <taxon>Gadariae</taxon>
        <taxon>Gadiformes</taxon>
        <taxon>Muraenolepidoidei</taxon>
        <taxon>Muraenolepididae</taxon>
        <taxon>Muraenolepis</taxon>
    </lineage>
</organism>
<reference evidence="1" key="1">
    <citation type="submission" date="2022-07" db="EMBL/GenBank/DDBJ databases">
        <title>Chromosome-level genome of Muraenolepis orangiensis.</title>
        <authorList>
            <person name="Kim J."/>
        </authorList>
    </citation>
    <scope>NUCLEOTIDE SEQUENCE</scope>
    <source>
        <strain evidence="1">KU_S4_2022</strain>
        <tissue evidence="1">Muscle</tissue>
    </source>
</reference>
<dbReference type="Proteomes" id="UP001148018">
    <property type="component" value="Unassembled WGS sequence"/>
</dbReference>
<accession>A0A9Q0D3Q6</accession>
<dbReference type="OrthoDB" id="10259804at2759"/>
<protein>
    <submittedName>
        <fullName evidence="1">Uncharacterized protein</fullName>
    </submittedName>
</protein>
<sequence>MERSTQTLNGAAETKKIQTDKRQILSIQTERLLWFLVFPVLYLQHGGKLWRVSVSPS</sequence>
<feature type="non-terminal residue" evidence="1">
    <location>
        <position position="57"/>
    </location>
</feature>
<dbReference type="AlphaFoldDB" id="A0A9Q0D3Q6"/>
<evidence type="ECO:0000313" key="1">
    <source>
        <dbReference type="EMBL" id="KAJ3581273.1"/>
    </source>
</evidence>
<gene>
    <name evidence="1" type="ORF">NHX12_016831</name>
</gene>